<dbReference type="GO" id="GO:0005930">
    <property type="term" value="C:axoneme"/>
    <property type="evidence" value="ECO:0007669"/>
    <property type="project" value="UniProtKB-SubCell"/>
</dbReference>
<dbReference type="PANTHER" id="PTHR46613">
    <property type="entry name" value="RADIAL SPOKE HEAD 10 HOMOLOG B-RELATED"/>
    <property type="match status" value="1"/>
</dbReference>
<feature type="compositionally biased region" description="Polar residues" evidence="9">
    <location>
        <begin position="755"/>
        <end position="769"/>
    </location>
</feature>
<keyword evidence="8" id="KW-0966">Cell projection</keyword>
<organism evidence="10 11">
    <name type="scientific">Scyliorhinus torazame</name>
    <name type="common">Cloudy catshark</name>
    <name type="synonym">Catulus torazame</name>
    <dbReference type="NCBI Taxonomy" id="75743"/>
    <lineage>
        <taxon>Eukaryota</taxon>
        <taxon>Metazoa</taxon>
        <taxon>Chordata</taxon>
        <taxon>Craniata</taxon>
        <taxon>Vertebrata</taxon>
        <taxon>Chondrichthyes</taxon>
        <taxon>Elasmobranchii</taxon>
        <taxon>Galeomorphii</taxon>
        <taxon>Galeoidea</taxon>
        <taxon>Carcharhiniformes</taxon>
        <taxon>Scyliorhinidae</taxon>
        <taxon>Scyliorhinus</taxon>
    </lineage>
</organism>
<evidence type="ECO:0000256" key="9">
    <source>
        <dbReference type="SAM" id="MobiDB-lite"/>
    </source>
</evidence>
<feature type="region of interest" description="Disordered" evidence="9">
    <location>
        <begin position="1"/>
        <end position="32"/>
    </location>
</feature>
<dbReference type="AlphaFoldDB" id="A0A401P9X6"/>
<sequence>MVRASDKKKKKGKEEKEKEKLSKGKSGELTEEAVSEIEMVHSDGNLTCRVVTEHRDEASPEVMSEGSERHGQPQEAPALHYEEPVLTKLIVASYEGETLRGLYDGVGIAHFEGGHIYEGMFSEGLMHGAGTYTWKNGIKYEGDFSLNTPTGHGTYTWKNGSTYVGEVLNGIRHGQGMFTSADQSISYTGEWNKAKRHGKGTIYYNKDGTSWYQGDWVNNVREGWAIRRYKSGNIYEGEWKNFQRHGEGTMSWISTNEEYSGQWENGIQHGFGTHTWFLKRLPGSQYPQRNQYVGEFVMGVREGQGKFFYANGAVYSGEWVANKKHGLGTFTFKNGRTFEGEFSEDRMVEFPNFSIDGINTPDLGSIRTRSPLETDNIKTSDSKGVIQSVLERNVKFDIDSLLEMISEKDRQNELTQLEYTTLRYMAELKKVYSFYSSLGHQQTLDNTFLLSKLQFWRFLKDCKFHHYTLSLANMDKILHGKFTTVEETHSPFDTFLLGKFLNNVIILAYHIYHKEHEGHGSILAACLSKLMTNNLIPYACNVNGNLFQENQCVVIALGYINKCWEVYRFYCIQNRRPPNTNIMTMRHFMWMLKDLNLLNKDLTATHVVQILSKDNPAVSDGTYNNMNIEMVFLEFLEALLACAEVYVTKKLLENSVASSRTSVEVNVIHIASDMSMQVTQEPSEQIIAHESFTADTNEQSTKSTTKKRGESTRKKVKAPASSAEKSSKSSAHHDHGKAGTTSTKTTVKEEGQSHKMISSGISRDSNKVQSEALLNETDKLAEKAPSEKAVSEKVPSEKAPSENVLTEKATVKSEAALEFWLNQVYYFFMKRLFPAYEHAEVLNVEAKRDMVRQNELARQALIKAATRARLKEDVIKREQDTELTLIVPTAGEQSEDDDRSVNPMQKVAVENIHLGPNKKSSGTKKKKKSL</sequence>
<dbReference type="Proteomes" id="UP000288216">
    <property type="component" value="Unassembled WGS sequence"/>
</dbReference>
<feature type="compositionally biased region" description="Basic residues" evidence="9">
    <location>
        <begin position="921"/>
        <end position="930"/>
    </location>
</feature>
<keyword evidence="6" id="KW-0969">Cilium</keyword>
<evidence type="ECO:0000256" key="7">
    <source>
        <dbReference type="ARBA" id="ARBA00023212"/>
    </source>
</evidence>
<dbReference type="OrthoDB" id="294378at2759"/>
<reference evidence="10 11" key="1">
    <citation type="journal article" date="2018" name="Nat. Ecol. Evol.">
        <title>Shark genomes provide insights into elasmobranch evolution and the origin of vertebrates.</title>
        <authorList>
            <person name="Hara Y"/>
            <person name="Yamaguchi K"/>
            <person name="Onimaru K"/>
            <person name="Kadota M"/>
            <person name="Koyanagi M"/>
            <person name="Keeley SD"/>
            <person name="Tatsumi K"/>
            <person name="Tanaka K"/>
            <person name="Motone F"/>
            <person name="Kageyama Y"/>
            <person name="Nozu R"/>
            <person name="Adachi N"/>
            <person name="Nishimura O"/>
            <person name="Nakagawa R"/>
            <person name="Tanegashima C"/>
            <person name="Kiyatake I"/>
            <person name="Matsumoto R"/>
            <person name="Murakumo K"/>
            <person name="Nishida K"/>
            <person name="Terakita A"/>
            <person name="Kuratani S"/>
            <person name="Sato K"/>
            <person name="Hyodo S Kuraku.S."/>
        </authorList>
    </citation>
    <scope>NUCLEOTIDE SEQUENCE [LARGE SCALE GENOMIC DNA]</scope>
</reference>
<dbReference type="STRING" id="75743.A0A401P9X6"/>
<evidence type="ECO:0000256" key="1">
    <source>
        <dbReference type="ARBA" id="ARBA00004230"/>
    </source>
</evidence>
<dbReference type="SMART" id="SM00698">
    <property type="entry name" value="MORN"/>
    <property type="match status" value="10"/>
</dbReference>
<keyword evidence="5" id="KW-0282">Flagellum</keyword>
<evidence type="ECO:0000256" key="2">
    <source>
        <dbReference type="ARBA" id="ARBA00004430"/>
    </source>
</evidence>
<dbReference type="GO" id="GO:0031514">
    <property type="term" value="C:motile cilium"/>
    <property type="evidence" value="ECO:0007669"/>
    <property type="project" value="UniProtKB-SubCell"/>
</dbReference>
<evidence type="ECO:0000313" key="11">
    <source>
        <dbReference type="Proteomes" id="UP000288216"/>
    </source>
</evidence>
<protein>
    <recommendedName>
        <fullName evidence="12">Radial spoke head 10 homolog B2</fullName>
    </recommendedName>
</protein>
<comment type="caution">
    <text evidence="10">The sequence shown here is derived from an EMBL/GenBank/DDBJ whole genome shotgun (WGS) entry which is preliminary data.</text>
</comment>
<accession>A0A401P9X6</accession>
<keyword evidence="3" id="KW-0963">Cytoplasm</keyword>
<dbReference type="OMA" id="YINKCWE"/>
<feature type="compositionally biased region" description="Basic residues" evidence="9">
    <location>
        <begin position="1"/>
        <end position="11"/>
    </location>
</feature>
<feature type="compositionally biased region" description="Polar residues" evidence="9">
    <location>
        <begin position="693"/>
        <end position="703"/>
    </location>
</feature>
<evidence type="ECO:0000256" key="8">
    <source>
        <dbReference type="ARBA" id="ARBA00023273"/>
    </source>
</evidence>
<feature type="compositionally biased region" description="Basic and acidic residues" evidence="9">
    <location>
        <begin position="12"/>
        <end position="28"/>
    </location>
</feature>
<feature type="compositionally biased region" description="Basic and acidic residues" evidence="9">
    <location>
        <begin position="776"/>
        <end position="800"/>
    </location>
</feature>
<evidence type="ECO:0000313" key="10">
    <source>
        <dbReference type="EMBL" id="GCB69935.1"/>
    </source>
</evidence>
<dbReference type="EMBL" id="BFAA01001753">
    <property type="protein sequence ID" value="GCB69935.1"/>
    <property type="molecule type" value="Genomic_DNA"/>
</dbReference>
<evidence type="ECO:0008006" key="12">
    <source>
        <dbReference type="Google" id="ProtNLM"/>
    </source>
</evidence>
<dbReference type="InterPro" id="IPR003409">
    <property type="entry name" value="MORN"/>
</dbReference>
<comment type="subcellular location">
    <subcellularLocation>
        <location evidence="1">Cell projection</location>
        <location evidence="1">Cilium</location>
        <location evidence="1">Flagellum</location>
    </subcellularLocation>
    <subcellularLocation>
        <location evidence="2">Cytoplasm</location>
        <location evidence="2">Cytoskeleton</location>
        <location evidence="2">Cilium axoneme</location>
    </subcellularLocation>
</comment>
<dbReference type="Gene3D" id="2.20.110.10">
    <property type="entry name" value="Histone H3 K4-specific methyltransferase SET7/9 N-terminal domain"/>
    <property type="match status" value="5"/>
</dbReference>
<feature type="region of interest" description="Disordered" evidence="9">
    <location>
        <begin position="690"/>
        <end position="801"/>
    </location>
</feature>
<keyword evidence="4" id="KW-0677">Repeat</keyword>
<evidence type="ECO:0000256" key="5">
    <source>
        <dbReference type="ARBA" id="ARBA00022846"/>
    </source>
</evidence>
<dbReference type="PANTHER" id="PTHR46613:SF1">
    <property type="entry name" value="RADIAL SPOKE HEAD 10 HOMOLOG B-RELATED"/>
    <property type="match status" value="1"/>
</dbReference>
<feature type="region of interest" description="Disordered" evidence="9">
    <location>
        <begin position="54"/>
        <end position="77"/>
    </location>
</feature>
<dbReference type="SUPFAM" id="SSF82185">
    <property type="entry name" value="Histone H3 K4-specific methyltransferase SET7/9 N-terminal domain"/>
    <property type="match status" value="3"/>
</dbReference>
<keyword evidence="11" id="KW-1185">Reference proteome</keyword>
<evidence type="ECO:0000256" key="6">
    <source>
        <dbReference type="ARBA" id="ARBA00023069"/>
    </source>
</evidence>
<evidence type="ECO:0000256" key="4">
    <source>
        <dbReference type="ARBA" id="ARBA00022737"/>
    </source>
</evidence>
<proteinExistence type="predicted"/>
<feature type="region of interest" description="Disordered" evidence="9">
    <location>
        <begin position="886"/>
        <end position="930"/>
    </location>
</feature>
<feature type="compositionally biased region" description="Basic and acidic residues" evidence="9">
    <location>
        <begin position="725"/>
        <end position="737"/>
    </location>
</feature>
<evidence type="ECO:0000256" key="3">
    <source>
        <dbReference type="ARBA" id="ARBA00022490"/>
    </source>
</evidence>
<keyword evidence="7" id="KW-0206">Cytoskeleton</keyword>
<name>A0A401P9X6_SCYTO</name>
<gene>
    <name evidence="10" type="ORF">scyTo_0005573</name>
</gene>
<dbReference type="Pfam" id="PF02493">
    <property type="entry name" value="MORN"/>
    <property type="match status" value="9"/>
</dbReference>